<dbReference type="RefSeq" id="WP_137315645.1">
    <property type="nucleotide sequence ID" value="NZ_CP040017.1"/>
</dbReference>
<dbReference type="SUPFAM" id="SSF103473">
    <property type="entry name" value="MFS general substrate transporter"/>
    <property type="match status" value="1"/>
</dbReference>
<dbReference type="AlphaFoldDB" id="A0A4P8HSI0"/>
<evidence type="ECO:0000313" key="11">
    <source>
        <dbReference type="Proteomes" id="UP000584325"/>
    </source>
</evidence>
<evidence type="ECO:0000313" key="9">
    <source>
        <dbReference type="EMBL" id="QCP12817.1"/>
    </source>
</evidence>
<comment type="subcellular location">
    <subcellularLocation>
        <location evidence="1">Cell inner membrane</location>
        <topology evidence="1">Multi-pass membrane protein</topology>
    </subcellularLocation>
</comment>
<keyword evidence="2" id="KW-1003">Cell membrane</keyword>
<evidence type="ECO:0000259" key="7">
    <source>
        <dbReference type="PROSITE" id="PS50850"/>
    </source>
</evidence>
<feature type="transmembrane region" description="Helical" evidence="6">
    <location>
        <begin position="51"/>
        <end position="67"/>
    </location>
</feature>
<evidence type="ECO:0000256" key="3">
    <source>
        <dbReference type="ARBA" id="ARBA00022692"/>
    </source>
</evidence>
<feature type="transmembrane region" description="Helical" evidence="6">
    <location>
        <begin position="166"/>
        <end position="184"/>
    </location>
</feature>
<name>A0A4P8HSI0_9BURK</name>
<feature type="transmembrane region" description="Helical" evidence="6">
    <location>
        <begin position="74"/>
        <end position="92"/>
    </location>
</feature>
<evidence type="ECO:0000256" key="2">
    <source>
        <dbReference type="ARBA" id="ARBA00022475"/>
    </source>
</evidence>
<feature type="transmembrane region" description="Helical" evidence="6">
    <location>
        <begin position="210"/>
        <end position="229"/>
    </location>
</feature>
<evidence type="ECO:0000313" key="10">
    <source>
        <dbReference type="Proteomes" id="UP000298763"/>
    </source>
</evidence>
<evidence type="ECO:0000256" key="4">
    <source>
        <dbReference type="ARBA" id="ARBA00022989"/>
    </source>
</evidence>
<proteinExistence type="predicted"/>
<feature type="transmembrane region" description="Helical" evidence="6">
    <location>
        <begin position="354"/>
        <end position="376"/>
    </location>
</feature>
<dbReference type="PANTHER" id="PTHR43702:SF11">
    <property type="entry name" value="L-FUCOSE-PROTON SYMPORTER"/>
    <property type="match status" value="1"/>
</dbReference>
<dbReference type="Gene3D" id="1.20.1250.20">
    <property type="entry name" value="MFS general substrate transporter like domains"/>
    <property type="match status" value="2"/>
</dbReference>
<dbReference type="EMBL" id="CP040017">
    <property type="protein sequence ID" value="QCP12817.1"/>
    <property type="molecule type" value="Genomic_DNA"/>
</dbReference>
<feature type="transmembrane region" description="Helical" evidence="6">
    <location>
        <begin position="312"/>
        <end position="333"/>
    </location>
</feature>
<dbReference type="GO" id="GO:0005886">
    <property type="term" value="C:plasma membrane"/>
    <property type="evidence" value="ECO:0007669"/>
    <property type="project" value="UniProtKB-SubCell"/>
</dbReference>
<gene>
    <name evidence="9" type="ORF">FCL38_22020</name>
    <name evidence="8" type="ORF">FHS02_004611</name>
</gene>
<accession>A0A4P8HSI0</accession>
<dbReference type="PANTHER" id="PTHR43702">
    <property type="entry name" value="L-FUCOSE-PROTON SYMPORTER"/>
    <property type="match status" value="1"/>
</dbReference>
<feature type="transmembrane region" description="Helical" evidence="6">
    <location>
        <begin position="134"/>
        <end position="154"/>
    </location>
</feature>
<evidence type="ECO:0000256" key="6">
    <source>
        <dbReference type="SAM" id="Phobius"/>
    </source>
</evidence>
<dbReference type="OrthoDB" id="6395826at2"/>
<keyword evidence="4 6" id="KW-1133">Transmembrane helix</keyword>
<dbReference type="InterPro" id="IPR050375">
    <property type="entry name" value="MFS_TsgA-like"/>
</dbReference>
<feature type="transmembrane region" description="Helical" evidence="6">
    <location>
        <begin position="282"/>
        <end position="300"/>
    </location>
</feature>
<evidence type="ECO:0000256" key="1">
    <source>
        <dbReference type="ARBA" id="ARBA00004429"/>
    </source>
</evidence>
<dbReference type="Proteomes" id="UP000584325">
    <property type="component" value="Unassembled WGS sequence"/>
</dbReference>
<keyword evidence="5 6" id="KW-0472">Membrane</keyword>
<dbReference type="GO" id="GO:0022857">
    <property type="term" value="F:transmembrane transporter activity"/>
    <property type="evidence" value="ECO:0007669"/>
    <property type="project" value="InterPro"/>
</dbReference>
<protein>
    <submittedName>
        <fullName evidence="8">Fucose permease</fullName>
    </submittedName>
    <submittedName>
        <fullName evidence="9">MFS transporter</fullName>
    </submittedName>
</protein>
<evidence type="ECO:0000256" key="5">
    <source>
        <dbReference type="ARBA" id="ARBA00023136"/>
    </source>
</evidence>
<dbReference type="InterPro" id="IPR020846">
    <property type="entry name" value="MFS_dom"/>
</dbReference>
<feature type="transmembrane region" description="Helical" evidence="6">
    <location>
        <begin position="249"/>
        <end position="270"/>
    </location>
</feature>
<reference evidence="8 11" key="2">
    <citation type="submission" date="2020-08" db="EMBL/GenBank/DDBJ databases">
        <title>Genomic Encyclopedia of Type Strains, Phase III (KMG-III): the genomes of soil and plant-associated and newly described type strains.</title>
        <authorList>
            <person name="Whitman W."/>
        </authorList>
    </citation>
    <scope>NUCLEOTIDE SEQUENCE [LARGE SCALE GENOMIC DNA]</scope>
    <source>
        <strain evidence="8 11">CECT 7753</strain>
    </source>
</reference>
<dbReference type="Pfam" id="PF07690">
    <property type="entry name" value="MFS_1"/>
    <property type="match status" value="1"/>
</dbReference>
<feature type="domain" description="Major facilitator superfamily (MFS) profile" evidence="7">
    <location>
        <begin position="6"/>
        <end position="406"/>
    </location>
</feature>
<reference evidence="9 10" key="1">
    <citation type="submission" date="2019-05" db="EMBL/GenBank/DDBJ databases">
        <title>Draft Genome Sequences of Six Type Strains of the Genus Massilia.</title>
        <authorList>
            <person name="Miess H."/>
            <person name="Frediansyhah A."/>
            <person name="Gross H."/>
        </authorList>
    </citation>
    <scope>NUCLEOTIDE SEQUENCE [LARGE SCALE GENOMIC DNA]</scope>
    <source>
        <strain evidence="9 10">DSMZ 26121</strain>
    </source>
</reference>
<keyword evidence="10" id="KW-1185">Reference proteome</keyword>
<dbReference type="InterPro" id="IPR036259">
    <property type="entry name" value="MFS_trans_sf"/>
</dbReference>
<feature type="transmembrane region" description="Helical" evidence="6">
    <location>
        <begin position="7"/>
        <end position="31"/>
    </location>
</feature>
<dbReference type="EMBL" id="JACHXS010000010">
    <property type="protein sequence ID" value="MBB3223758.1"/>
    <property type="molecule type" value="Genomic_DNA"/>
</dbReference>
<dbReference type="Proteomes" id="UP000298763">
    <property type="component" value="Chromosome"/>
</dbReference>
<keyword evidence="3 6" id="KW-0812">Transmembrane</keyword>
<feature type="transmembrane region" description="Helical" evidence="6">
    <location>
        <begin position="382"/>
        <end position="401"/>
    </location>
</feature>
<sequence>MQRRRILFILFLIYFVFAILLNSVGTVILQVINNYGVAKSAASVLEGFKDLPIAVVSFLVASFLPRLGYKRAMLIGLAIVTCACVAMPLVPGFATAKLLFLCVGVAFALVKVSVYSTLGLVATSRKEHAGIMNTLEGFFMVGVLCAYWVFSFFIDSANPRSQSWLNVYWPLAALCALTFLLLLGTRFDERLAAPPAGSTPAQDFAAMLKLFFKPLVCIFVVTAFLYVLIEQSVGTWLPTFNNEILHLPAAMSVQVTSIFAACLAIGRLSAGVVLRKLHWYPVMNGCLIGMGAVVLVALPLTQGVVPDAGITWFNAPAATFLFPLIGLFMAPIYPGINSVMLSSLPQHQHAPMTGLLVIFSALGGTTGSLVTGYVFGAFSGHFAFYLTLVPIAVVLVMLFLFRRAVEGANGGGTQGSAIIGGESPPLGH</sequence>
<organism evidence="8 11">
    <name type="scientific">Pseudoduganella umbonata</name>
    <dbReference type="NCBI Taxonomy" id="864828"/>
    <lineage>
        <taxon>Bacteria</taxon>
        <taxon>Pseudomonadati</taxon>
        <taxon>Pseudomonadota</taxon>
        <taxon>Betaproteobacteria</taxon>
        <taxon>Burkholderiales</taxon>
        <taxon>Oxalobacteraceae</taxon>
        <taxon>Telluria group</taxon>
        <taxon>Pseudoduganella</taxon>
    </lineage>
</organism>
<dbReference type="InterPro" id="IPR011701">
    <property type="entry name" value="MFS"/>
</dbReference>
<evidence type="ECO:0000313" key="8">
    <source>
        <dbReference type="EMBL" id="MBB3223758.1"/>
    </source>
</evidence>
<dbReference type="PROSITE" id="PS50850">
    <property type="entry name" value="MFS"/>
    <property type="match status" value="1"/>
</dbReference>
<feature type="transmembrane region" description="Helical" evidence="6">
    <location>
        <begin position="98"/>
        <end position="122"/>
    </location>
</feature>